<accession>A0A7T7UY46</accession>
<dbReference type="OrthoDB" id="1358056at2"/>
<evidence type="ECO:0000313" key="2">
    <source>
        <dbReference type="Proteomes" id="UP000595426"/>
    </source>
</evidence>
<dbReference type="KEGG" id="egm:AYC65_07260"/>
<sequence>MEKLLLKKAKILSREDLRLFSGGSCAKFESAIGLTATAASTRANEDAQAYVSQNKGCFIRGTDTSCATGGGHACVATVTIQCSGPACPGTDLGGGGGGW</sequence>
<dbReference type="EMBL" id="CP067018">
    <property type="protein sequence ID" value="QQN58293.1"/>
    <property type="molecule type" value="Genomic_DNA"/>
</dbReference>
<dbReference type="RefSeq" id="WP_034866914.1">
    <property type="nucleotide sequence ID" value="NZ_CBCSDR010000001.1"/>
</dbReference>
<name>A0A7T7UY46_9FLAO</name>
<evidence type="ECO:0000313" key="1">
    <source>
        <dbReference type="EMBL" id="QQN58293.1"/>
    </source>
</evidence>
<reference evidence="1 2" key="1">
    <citation type="submission" date="2020-12" db="EMBL/GenBank/DDBJ databases">
        <title>FDA dAtabase for Regulatory Grade micrObial Sequences (FDA-ARGOS): Supporting development and validation of Infectious Disease Dx tests.</title>
        <authorList>
            <person name="Kerrigan L."/>
            <person name="Long C."/>
            <person name="Tallon L."/>
            <person name="Sadzewicz L."/>
            <person name="Zhao X."/>
            <person name="Boylan J."/>
            <person name="Ott S."/>
            <person name="Bowen H."/>
            <person name="Vavikolanu K."/>
            <person name="Mehta A."/>
            <person name="Aluvathingal J."/>
            <person name="Nadendla S."/>
            <person name="Yan Y."/>
            <person name="Sichtig H."/>
        </authorList>
    </citation>
    <scope>NUCLEOTIDE SEQUENCE [LARGE SCALE GENOMIC DNA]</scope>
    <source>
        <strain evidence="1 2">FDAARGOS_1031</strain>
    </source>
</reference>
<organism evidence="1 2">
    <name type="scientific">Elizabethkingia bruuniana</name>
    <dbReference type="NCBI Taxonomy" id="1756149"/>
    <lineage>
        <taxon>Bacteria</taxon>
        <taxon>Pseudomonadati</taxon>
        <taxon>Bacteroidota</taxon>
        <taxon>Flavobacteriia</taxon>
        <taxon>Flavobacteriales</taxon>
        <taxon>Weeksellaceae</taxon>
        <taxon>Elizabethkingia</taxon>
    </lineage>
</organism>
<gene>
    <name evidence="1" type="ORF">I6H88_17960</name>
</gene>
<keyword evidence="2" id="KW-1185">Reference proteome</keyword>
<evidence type="ECO:0008006" key="3">
    <source>
        <dbReference type="Google" id="ProtNLM"/>
    </source>
</evidence>
<dbReference type="GeneID" id="93132696"/>
<proteinExistence type="predicted"/>
<dbReference type="AlphaFoldDB" id="A0A7T7UY46"/>
<dbReference type="Proteomes" id="UP000595426">
    <property type="component" value="Chromosome"/>
</dbReference>
<protein>
    <recommendedName>
        <fullName evidence="3">Bacteriocin</fullName>
    </recommendedName>
</protein>